<evidence type="ECO:0000256" key="3">
    <source>
        <dbReference type="ARBA" id="ARBA00022691"/>
    </source>
</evidence>
<dbReference type="SUPFAM" id="SSF53335">
    <property type="entry name" value="S-adenosyl-L-methionine-dependent methyltransferases"/>
    <property type="match status" value="1"/>
</dbReference>
<proteinExistence type="predicted"/>
<accession>A0A5C8KBH0</accession>
<evidence type="ECO:0000313" key="5">
    <source>
        <dbReference type="EMBL" id="TXK50542.1"/>
    </source>
</evidence>
<sequence length="170" mass="18557">MLLATAFAEAQTSATRPILDVPYVPTRQVVVDAMLDLAKVSANDVLFDLGCGDGRIVITAAQKHGATGTGVDIDPDRIKEANENAKKANVSDKVNFVEGNLFEMDFSKATVVTLYLLPDINLKLRPQLMKQLKPGTRVVSHAFEMGDWKPEQTVNVDGATLYLWTIPEGK</sequence>
<evidence type="ECO:0000256" key="1">
    <source>
        <dbReference type="ARBA" id="ARBA00022603"/>
    </source>
</evidence>
<dbReference type="AlphaFoldDB" id="A0A5C8KBH0"/>
<protein>
    <submittedName>
        <fullName evidence="5">Class I SAM-dependent methyltransferase</fullName>
    </submittedName>
</protein>
<comment type="caution">
    <text evidence="5">The sequence shown here is derived from an EMBL/GenBank/DDBJ whole genome shotgun (WGS) entry which is preliminary data.</text>
</comment>
<gene>
    <name evidence="5" type="ORF">FVR03_04935</name>
</gene>
<feature type="domain" description="Methyltransferase" evidence="4">
    <location>
        <begin position="43"/>
        <end position="148"/>
    </location>
</feature>
<dbReference type="PANTHER" id="PTHR13610">
    <property type="entry name" value="METHYLTRANSFERASE DOMAIN-CONTAINING PROTEIN"/>
    <property type="match status" value="1"/>
</dbReference>
<dbReference type="EMBL" id="VRTY01000012">
    <property type="protein sequence ID" value="TXK50542.1"/>
    <property type="molecule type" value="Genomic_DNA"/>
</dbReference>
<keyword evidence="6" id="KW-1185">Reference proteome</keyword>
<keyword evidence="1 5" id="KW-0489">Methyltransferase</keyword>
<keyword evidence="2 5" id="KW-0808">Transferase</keyword>
<reference evidence="5 6" key="1">
    <citation type="submission" date="2019-08" db="EMBL/GenBank/DDBJ databases">
        <authorList>
            <person name="Shi S."/>
        </authorList>
    </citation>
    <scope>NUCLEOTIDE SEQUENCE [LARGE SCALE GENOMIC DNA]</scope>
    <source>
        <strain evidence="5 6">GY10130</strain>
    </source>
</reference>
<dbReference type="InterPro" id="IPR025714">
    <property type="entry name" value="Methyltranfer_dom"/>
</dbReference>
<dbReference type="Gene3D" id="3.40.50.150">
    <property type="entry name" value="Vaccinia Virus protein VP39"/>
    <property type="match status" value="1"/>
</dbReference>
<dbReference type="Pfam" id="PF13847">
    <property type="entry name" value="Methyltransf_31"/>
    <property type="match status" value="1"/>
</dbReference>
<dbReference type="PANTHER" id="PTHR13610:SF11">
    <property type="entry name" value="METHYLTRANSFERASE DOMAIN-CONTAINING PROTEIN"/>
    <property type="match status" value="1"/>
</dbReference>
<organism evidence="5 6">
    <name type="scientific">Pontibacter qinzhouensis</name>
    <dbReference type="NCBI Taxonomy" id="2603253"/>
    <lineage>
        <taxon>Bacteria</taxon>
        <taxon>Pseudomonadati</taxon>
        <taxon>Bacteroidota</taxon>
        <taxon>Cytophagia</taxon>
        <taxon>Cytophagales</taxon>
        <taxon>Hymenobacteraceae</taxon>
        <taxon>Pontibacter</taxon>
    </lineage>
</organism>
<dbReference type="OrthoDB" id="281208at2"/>
<dbReference type="InterPro" id="IPR029063">
    <property type="entry name" value="SAM-dependent_MTases_sf"/>
</dbReference>
<evidence type="ECO:0000259" key="4">
    <source>
        <dbReference type="Pfam" id="PF13847"/>
    </source>
</evidence>
<keyword evidence="3" id="KW-0949">S-adenosyl-L-methionine</keyword>
<dbReference type="GO" id="GO:0032259">
    <property type="term" value="P:methylation"/>
    <property type="evidence" value="ECO:0007669"/>
    <property type="project" value="UniProtKB-KW"/>
</dbReference>
<dbReference type="GO" id="GO:0016279">
    <property type="term" value="F:protein-lysine N-methyltransferase activity"/>
    <property type="evidence" value="ECO:0007669"/>
    <property type="project" value="InterPro"/>
</dbReference>
<evidence type="ECO:0000256" key="2">
    <source>
        <dbReference type="ARBA" id="ARBA00022679"/>
    </source>
</evidence>
<dbReference type="Proteomes" id="UP000321926">
    <property type="component" value="Unassembled WGS sequence"/>
</dbReference>
<name>A0A5C8KBH0_9BACT</name>
<dbReference type="InterPro" id="IPR026170">
    <property type="entry name" value="FAM173A/B"/>
</dbReference>
<dbReference type="CDD" id="cd02440">
    <property type="entry name" value="AdoMet_MTases"/>
    <property type="match status" value="1"/>
</dbReference>
<evidence type="ECO:0000313" key="6">
    <source>
        <dbReference type="Proteomes" id="UP000321926"/>
    </source>
</evidence>